<organism evidence="5 6">
    <name type="scientific">Serendipita indica (strain DSM 11827)</name>
    <name type="common">Root endophyte fungus</name>
    <name type="synonym">Piriformospora indica</name>
    <dbReference type="NCBI Taxonomy" id="1109443"/>
    <lineage>
        <taxon>Eukaryota</taxon>
        <taxon>Fungi</taxon>
        <taxon>Dikarya</taxon>
        <taxon>Basidiomycota</taxon>
        <taxon>Agaricomycotina</taxon>
        <taxon>Agaricomycetes</taxon>
        <taxon>Sebacinales</taxon>
        <taxon>Serendipitaceae</taxon>
        <taxon>Serendipita</taxon>
    </lineage>
</organism>
<keyword evidence="2" id="KW-1133">Transmembrane helix</keyword>
<proteinExistence type="predicted"/>
<dbReference type="eggNOG" id="ENOG502SZ7W">
    <property type="taxonomic scope" value="Eukaryota"/>
</dbReference>
<evidence type="ECO:0000256" key="1">
    <source>
        <dbReference type="SAM" id="MobiDB-lite"/>
    </source>
</evidence>
<dbReference type="PROSITE" id="PS51767">
    <property type="entry name" value="PEPTIDASE_A1"/>
    <property type="match status" value="1"/>
</dbReference>
<dbReference type="CDD" id="cd05471">
    <property type="entry name" value="pepsin_like"/>
    <property type="match status" value="1"/>
</dbReference>
<gene>
    <name evidence="5" type="ORF">PIIN_07589</name>
</gene>
<dbReference type="InterPro" id="IPR021109">
    <property type="entry name" value="Peptidase_aspartic_dom_sf"/>
</dbReference>
<feature type="compositionally biased region" description="Low complexity" evidence="1">
    <location>
        <begin position="537"/>
        <end position="549"/>
    </location>
</feature>
<dbReference type="InterPro" id="IPR034164">
    <property type="entry name" value="Pepsin-like_dom"/>
</dbReference>
<evidence type="ECO:0000313" key="5">
    <source>
        <dbReference type="EMBL" id="CCA73636.1"/>
    </source>
</evidence>
<accession>G4TQN7</accession>
<evidence type="ECO:0000256" key="3">
    <source>
        <dbReference type="SAM" id="SignalP"/>
    </source>
</evidence>
<dbReference type="EMBL" id="CAFZ01000240">
    <property type="protein sequence ID" value="CCA73636.1"/>
    <property type="molecule type" value="Genomic_DNA"/>
</dbReference>
<dbReference type="InParanoid" id="G4TQN7"/>
<feature type="compositionally biased region" description="Polar residues" evidence="1">
    <location>
        <begin position="590"/>
        <end position="607"/>
    </location>
</feature>
<feature type="chain" id="PRO_5003469042" description="Peptidase A1 domain-containing protein" evidence="3">
    <location>
        <begin position="19"/>
        <end position="722"/>
    </location>
</feature>
<keyword evidence="2" id="KW-0812">Transmembrane</keyword>
<feature type="compositionally biased region" description="Low complexity" evidence="1">
    <location>
        <begin position="567"/>
        <end position="577"/>
    </location>
</feature>
<keyword evidence="2" id="KW-0472">Membrane</keyword>
<evidence type="ECO:0000256" key="2">
    <source>
        <dbReference type="SAM" id="Phobius"/>
    </source>
</evidence>
<keyword evidence="6" id="KW-1185">Reference proteome</keyword>
<protein>
    <recommendedName>
        <fullName evidence="4">Peptidase A1 domain-containing protein</fullName>
    </recommendedName>
</protein>
<feature type="signal peptide" evidence="3">
    <location>
        <begin position="1"/>
        <end position="18"/>
    </location>
</feature>
<evidence type="ECO:0000259" key="4">
    <source>
        <dbReference type="PROSITE" id="PS51767"/>
    </source>
</evidence>
<dbReference type="SUPFAM" id="SSF50630">
    <property type="entry name" value="Acid proteases"/>
    <property type="match status" value="1"/>
</dbReference>
<feature type="compositionally biased region" description="Low complexity" evidence="1">
    <location>
        <begin position="702"/>
        <end position="716"/>
    </location>
</feature>
<feature type="compositionally biased region" description="Polar residues" evidence="1">
    <location>
        <begin position="465"/>
        <end position="488"/>
    </location>
</feature>
<comment type="caution">
    <text evidence="5">The sequence shown here is derived from an EMBL/GenBank/DDBJ whole genome shotgun (WGS) entry which is preliminary data.</text>
</comment>
<evidence type="ECO:0000313" key="6">
    <source>
        <dbReference type="Proteomes" id="UP000007148"/>
    </source>
</evidence>
<feature type="transmembrane region" description="Helical" evidence="2">
    <location>
        <begin position="412"/>
        <end position="437"/>
    </location>
</feature>
<feature type="region of interest" description="Disordered" evidence="1">
    <location>
        <begin position="626"/>
        <end position="722"/>
    </location>
</feature>
<name>G4TQN7_SERID</name>
<reference evidence="5 6" key="1">
    <citation type="journal article" date="2011" name="PLoS Pathog.">
        <title>Endophytic Life Strategies Decoded by Genome and Transcriptome Analyses of the Mutualistic Root Symbiont Piriformospora indica.</title>
        <authorList>
            <person name="Zuccaro A."/>
            <person name="Lahrmann U."/>
            <person name="Guldener U."/>
            <person name="Langen G."/>
            <person name="Pfiffi S."/>
            <person name="Biedenkopf D."/>
            <person name="Wong P."/>
            <person name="Samans B."/>
            <person name="Grimm C."/>
            <person name="Basiewicz M."/>
            <person name="Murat C."/>
            <person name="Martin F."/>
            <person name="Kogel K.H."/>
        </authorList>
    </citation>
    <scope>NUCLEOTIDE SEQUENCE [LARGE SCALE GENOMIC DNA]</scope>
    <source>
        <strain evidence="5 6">DSM 11827</strain>
    </source>
</reference>
<feature type="compositionally biased region" description="Polar residues" evidence="1">
    <location>
        <begin position="629"/>
        <end position="656"/>
    </location>
</feature>
<sequence length="722" mass="76330">MVGLVLVALLSLSTSASAFGFLNPHRLLSKRALPANSDGFVIPLSTDAQGRYVASIGMGNQGKGAPIQNFTFMISTSTSLTAVAGTKCPSCISQIGTSSLYNASMSQTQVALNGSNTITIGGNAIKGDRISEACGLKTENGSLWWYQDQTGKSIFTPLVVADESNGIFGNGASGLLGLGRRAGNDSFIETVFRNYRGWQNFTIGLQLNNPNEVDPNGTVKSAGVMDFRATDTQYNDQITYNPVVVASNDDIPSNYPNAWSLKLDSWSATADGWTVGRNTGGVAVVETSITDIRFPYEEAEAFYSRLGGATATNSSDGTTWSIPCKNSLSLTVVFGGKSYTVPSDKLVEGDTSGTMCTGLVRSWDNPFITSYLLGRTFAQTVYIVYNANRNGTDTIGFAPRGSSTLRDSRMSAGAVAGISVGATLAVVAALVIAFLWWRRKKRMHKVSRESKDGQKLIEPYEPIPTATTPGFTINTSSANTTRRSNNYFIEQGPIGGDADAHHQGALLAGISPEGTPHTANSSHRRKAEEAGYAMQNLSLRSPRRASSLRTHTTTTDFVQHLPPPTTPGGTSSTGPSSDTRPFSMDGHTSHYPSSPQPSSDAVISRHGSSIDASAAAAAAAAGGTGIRHFSSSSTVDPRHQSAMTGLLSPTSTSPQHQIHYHIHLPPGATPPTLPPGSIVHEYANDEPAPEYTERPESAHSLVPTTTPAVTTPHTATSGHFVS</sequence>
<keyword evidence="3" id="KW-0732">Signal</keyword>
<feature type="domain" description="Peptidase A1" evidence="4">
    <location>
        <begin position="52"/>
        <end position="398"/>
    </location>
</feature>
<dbReference type="Gene3D" id="2.40.70.10">
    <property type="entry name" value="Acid Proteases"/>
    <property type="match status" value="2"/>
</dbReference>
<dbReference type="InterPro" id="IPR033121">
    <property type="entry name" value="PEPTIDASE_A1"/>
</dbReference>
<dbReference type="Pfam" id="PF00026">
    <property type="entry name" value="Asp"/>
    <property type="match status" value="1"/>
</dbReference>
<dbReference type="OrthoDB" id="2563011at2759"/>
<dbReference type="HOGENOM" id="CLU_383148_0_0_1"/>
<feature type="region of interest" description="Disordered" evidence="1">
    <location>
        <begin position="447"/>
        <end position="607"/>
    </location>
</feature>
<dbReference type="Proteomes" id="UP000007148">
    <property type="component" value="Unassembled WGS sequence"/>
</dbReference>
<dbReference type="AlphaFoldDB" id="G4TQN7"/>
<dbReference type="STRING" id="1109443.G4TQN7"/>